<sequence>MHISRWKRSLLEPSGLKDWLHRDLPVRDKLLLILATFDQPVQLADMRTRSEEAGFKIPKRWNISDVLGRSGGLGIRVPSGWELTDTGKNHLRNLGVDSVSPAAMQVAADLRKHLDNVQNVTTRAFVEEAIKCHEAKLYRSAIVMSWVAAVDVLYREVVANHLAAFNAEAQKTNAKWKAAVNEDGLAKMQEADFLDRLVPIGVVGKNVKEELAKALKLRNGCGHPNSLKIGPNMVASHIETLILNVFEQFPA</sequence>
<dbReference type="RefSeq" id="WP_317225866.1">
    <property type="nucleotide sequence ID" value="NZ_JAWJEJ010000001.1"/>
</dbReference>
<comment type="caution">
    <text evidence="1">The sequence shown here is derived from an EMBL/GenBank/DDBJ whole genome shotgun (WGS) entry which is preliminary data.</text>
</comment>
<keyword evidence="2" id="KW-1185">Reference proteome</keyword>
<organism evidence="1 2">
    <name type="scientific">Sphingomonas agrestis</name>
    <dbReference type="NCBI Taxonomy" id="3080540"/>
    <lineage>
        <taxon>Bacteria</taxon>
        <taxon>Pseudomonadati</taxon>
        <taxon>Pseudomonadota</taxon>
        <taxon>Alphaproteobacteria</taxon>
        <taxon>Sphingomonadales</taxon>
        <taxon>Sphingomonadaceae</taxon>
        <taxon>Sphingomonas</taxon>
    </lineage>
</organism>
<accession>A0ABU3Y5I4</accession>
<proteinExistence type="predicted"/>
<name>A0ABU3Y5I4_9SPHN</name>
<evidence type="ECO:0000313" key="2">
    <source>
        <dbReference type="Proteomes" id="UP001273531"/>
    </source>
</evidence>
<evidence type="ECO:0008006" key="3">
    <source>
        <dbReference type="Google" id="ProtNLM"/>
    </source>
</evidence>
<evidence type="ECO:0000313" key="1">
    <source>
        <dbReference type="EMBL" id="MDV3456693.1"/>
    </source>
</evidence>
<dbReference type="EMBL" id="JAWJEJ010000001">
    <property type="protein sequence ID" value="MDV3456693.1"/>
    <property type="molecule type" value="Genomic_DNA"/>
</dbReference>
<gene>
    <name evidence="1" type="ORF">RZN05_06830</name>
</gene>
<protein>
    <recommendedName>
        <fullName evidence="3">DUF4145 domain-containing protein</fullName>
    </recommendedName>
</protein>
<reference evidence="1 2" key="1">
    <citation type="submission" date="2023-10" db="EMBL/GenBank/DDBJ databases">
        <title>Sphingomonas sp. HF-S4 16S ribosomal RNA gene Genome sequencing and assembly.</title>
        <authorList>
            <person name="Lee H."/>
        </authorList>
    </citation>
    <scope>NUCLEOTIDE SEQUENCE [LARGE SCALE GENOMIC DNA]</scope>
    <source>
        <strain evidence="1 2">HF-S4</strain>
    </source>
</reference>
<dbReference type="Proteomes" id="UP001273531">
    <property type="component" value="Unassembled WGS sequence"/>
</dbReference>